<dbReference type="EMBL" id="BARW01040771">
    <property type="protein sequence ID" value="GAJ20360.1"/>
    <property type="molecule type" value="Genomic_DNA"/>
</dbReference>
<feature type="non-terminal residue" evidence="1">
    <location>
        <position position="35"/>
    </location>
</feature>
<dbReference type="AlphaFoldDB" id="X1W0K4"/>
<proteinExistence type="predicted"/>
<evidence type="ECO:0000313" key="1">
    <source>
        <dbReference type="EMBL" id="GAJ20360.1"/>
    </source>
</evidence>
<sequence>MKKLLVTLVAVIFAVGLVLPAMAQIDPPLIDEGRN</sequence>
<protein>
    <submittedName>
        <fullName evidence="1">Uncharacterized protein</fullName>
    </submittedName>
</protein>
<name>X1W0K4_9ZZZZ</name>
<gene>
    <name evidence="1" type="ORF">S12H4_61428</name>
</gene>
<reference evidence="1" key="1">
    <citation type="journal article" date="2014" name="Front. Microbiol.">
        <title>High frequency of phylogenetically diverse reductive dehalogenase-homologous genes in deep subseafloor sedimentary metagenomes.</title>
        <authorList>
            <person name="Kawai M."/>
            <person name="Futagami T."/>
            <person name="Toyoda A."/>
            <person name="Takaki Y."/>
            <person name="Nishi S."/>
            <person name="Hori S."/>
            <person name="Arai W."/>
            <person name="Tsubouchi T."/>
            <person name="Morono Y."/>
            <person name="Uchiyama I."/>
            <person name="Ito T."/>
            <person name="Fujiyama A."/>
            <person name="Inagaki F."/>
            <person name="Takami H."/>
        </authorList>
    </citation>
    <scope>NUCLEOTIDE SEQUENCE</scope>
    <source>
        <strain evidence="1">Expedition CK06-06</strain>
    </source>
</reference>
<organism evidence="1">
    <name type="scientific">marine sediment metagenome</name>
    <dbReference type="NCBI Taxonomy" id="412755"/>
    <lineage>
        <taxon>unclassified sequences</taxon>
        <taxon>metagenomes</taxon>
        <taxon>ecological metagenomes</taxon>
    </lineage>
</organism>
<comment type="caution">
    <text evidence="1">The sequence shown here is derived from an EMBL/GenBank/DDBJ whole genome shotgun (WGS) entry which is preliminary data.</text>
</comment>
<accession>X1W0K4</accession>